<dbReference type="EMBL" id="CP014209">
    <property type="protein sequence ID" value="ANC32187.1"/>
    <property type="molecule type" value="Genomic_DNA"/>
</dbReference>
<reference evidence="1 2" key="1">
    <citation type="submission" date="2016-01" db="EMBL/GenBank/DDBJ databases">
        <title>Complete genome sequence of a soil Actinobacterium, Isoptericola dokdonensis DS-3.</title>
        <authorList>
            <person name="Kwon S.-K."/>
            <person name="Kim J.F."/>
        </authorList>
    </citation>
    <scope>NUCLEOTIDE SEQUENCE [LARGE SCALE GENOMIC DNA]</scope>
    <source>
        <strain evidence="1 2">DS-3</strain>
    </source>
</reference>
<dbReference type="PATRIC" id="fig|1300344.3.peg.2671"/>
<name>A0A161IFG1_9MICO</name>
<dbReference type="AlphaFoldDB" id="A0A161IFG1"/>
<dbReference type="STRING" id="1300344.I598_2657"/>
<dbReference type="KEGG" id="ido:I598_2657"/>
<dbReference type="Proteomes" id="UP000076794">
    <property type="component" value="Chromosome"/>
</dbReference>
<keyword evidence="2" id="KW-1185">Reference proteome</keyword>
<dbReference type="Pfam" id="PF04978">
    <property type="entry name" value="MST"/>
    <property type="match status" value="1"/>
</dbReference>
<sequence length="197" mass="22212">MNTLPDPKQMLLHYLRDVRTALLWKCEGLSERELRMPRTGTGTNLIGLVKHAASIEIGYFGETFGREWPTPDEVAWIQEFDEDPNADFYLTAYETAEGILDLYRRVGEWADAIISELPLDAPGQVPWWGERGDITLQRILVHVIEDLSRHAGHADILREQIDGAVGLIPRATNIPDIDQHAYVAKVRAIAESFPEGP</sequence>
<dbReference type="InterPro" id="IPR034660">
    <property type="entry name" value="DinB/YfiT-like"/>
</dbReference>
<gene>
    <name evidence="1" type="ORF">I598_2657</name>
</gene>
<organism evidence="1 2">
    <name type="scientific">Isoptericola dokdonensis DS-3</name>
    <dbReference type="NCBI Taxonomy" id="1300344"/>
    <lineage>
        <taxon>Bacteria</taxon>
        <taxon>Bacillati</taxon>
        <taxon>Actinomycetota</taxon>
        <taxon>Actinomycetes</taxon>
        <taxon>Micrococcales</taxon>
        <taxon>Promicromonosporaceae</taxon>
        <taxon>Isoptericola</taxon>
    </lineage>
</organism>
<dbReference type="RefSeq" id="WP_232314160.1">
    <property type="nucleotide sequence ID" value="NZ_CP014209.1"/>
</dbReference>
<evidence type="ECO:0000313" key="1">
    <source>
        <dbReference type="EMBL" id="ANC32187.1"/>
    </source>
</evidence>
<dbReference type="InterPro" id="IPR007061">
    <property type="entry name" value="MST-like"/>
</dbReference>
<protein>
    <submittedName>
        <fullName evidence="1">DinB superfamily protein</fullName>
    </submittedName>
</protein>
<proteinExistence type="predicted"/>
<evidence type="ECO:0000313" key="2">
    <source>
        <dbReference type="Proteomes" id="UP000076794"/>
    </source>
</evidence>
<dbReference type="SUPFAM" id="SSF109854">
    <property type="entry name" value="DinB/YfiT-like putative metalloenzymes"/>
    <property type="match status" value="1"/>
</dbReference>
<dbReference type="Gene3D" id="1.20.120.450">
    <property type="entry name" value="dinb family like domain"/>
    <property type="match status" value="1"/>
</dbReference>
<accession>A0A161IFG1</accession>